<dbReference type="NCBIfam" id="TIGR01841">
    <property type="entry name" value="phasin"/>
    <property type="match status" value="1"/>
</dbReference>
<keyword evidence="3" id="KW-1185">Reference proteome</keyword>
<dbReference type="RefSeq" id="WP_183966925.1">
    <property type="nucleotide sequence ID" value="NZ_BAABEW010000023.1"/>
</dbReference>
<gene>
    <name evidence="2" type="ORF">HNQ70_001981</name>
</gene>
<dbReference type="Proteomes" id="UP000532440">
    <property type="component" value="Unassembled WGS sequence"/>
</dbReference>
<evidence type="ECO:0000259" key="1">
    <source>
        <dbReference type="Pfam" id="PF09361"/>
    </source>
</evidence>
<sequence length="172" mass="18293">MMKTNPQDLMKMQVEAFRITGEAAAKALEGFQKLAALNMETAKSSLEQSTEQIRALLAAKDAKTLTELVTSYTRPSPEKFTAYAKAVLAISKDTGSDLSAMVEKQVEESNAQLAAAIEELAKNAPAGSEGAVAFVRQALAASAKAYEQVNNATRQFAEKAESTMTAGAKKKA</sequence>
<comment type="caution">
    <text evidence="2">The sequence shown here is derived from an EMBL/GenBank/DDBJ whole genome shotgun (WGS) entry which is preliminary data.</text>
</comment>
<dbReference type="InterPro" id="IPR010127">
    <property type="entry name" value="Phasin_subfam-1"/>
</dbReference>
<dbReference type="InterPro" id="IPR018968">
    <property type="entry name" value="Phasin"/>
</dbReference>
<protein>
    <submittedName>
        <fullName evidence="2">Phasin family protein</fullName>
    </submittedName>
</protein>
<proteinExistence type="predicted"/>
<feature type="domain" description="Phasin" evidence="1">
    <location>
        <begin position="9"/>
        <end position="106"/>
    </location>
</feature>
<accession>A0A7W8HH45</accession>
<dbReference type="EMBL" id="JACHGB010000004">
    <property type="protein sequence ID" value="MBB5271967.1"/>
    <property type="molecule type" value="Genomic_DNA"/>
</dbReference>
<name>A0A7W8HH45_9BURK</name>
<reference evidence="2 3" key="1">
    <citation type="submission" date="2020-08" db="EMBL/GenBank/DDBJ databases">
        <title>Genomic Encyclopedia of Type Strains, Phase IV (KMG-IV): sequencing the most valuable type-strain genomes for metagenomic binning, comparative biology and taxonomic classification.</title>
        <authorList>
            <person name="Goeker M."/>
        </authorList>
    </citation>
    <scope>NUCLEOTIDE SEQUENCE [LARGE SCALE GENOMIC DNA]</scope>
    <source>
        <strain evidence="2 3">DSM 29781</strain>
    </source>
</reference>
<evidence type="ECO:0000313" key="3">
    <source>
        <dbReference type="Proteomes" id="UP000532440"/>
    </source>
</evidence>
<organism evidence="2 3">
    <name type="scientific">Quisquiliibacterium transsilvanicum</name>
    <dbReference type="NCBI Taxonomy" id="1549638"/>
    <lineage>
        <taxon>Bacteria</taxon>
        <taxon>Pseudomonadati</taxon>
        <taxon>Pseudomonadota</taxon>
        <taxon>Betaproteobacteria</taxon>
        <taxon>Burkholderiales</taxon>
        <taxon>Burkholderiaceae</taxon>
        <taxon>Quisquiliibacterium</taxon>
    </lineage>
</organism>
<dbReference type="Pfam" id="PF09361">
    <property type="entry name" value="Phasin_2"/>
    <property type="match status" value="1"/>
</dbReference>
<dbReference type="AlphaFoldDB" id="A0A7W8HH45"/>
<evidence type="ECO:0000313" key="2">
    <source>
        <dbReference type="EMBL" id="MBB5271967.1"/>
    </source>
</evidence>